<sequence>MAGLTGIVAGGLVMITAKGGPGTGYGIVGGVIALALGVVASALGWLALTRSRRTG</sequence>
<reference evidence="1 2" key="1">
    <citation type="submission" date="2016-10" db="EMBL/GenBank/DDBJ databases">
        <authorList>
            <person name="de Groot N.N."/>
        </authorList>
    </citation>
    <scope>NUCLEOTIDE SEQUENCE [LARGE SCALE GENOMIC DNA]</scope>
    <source>
        <strain evidence="1 2">CGMCC 4.5506</strain>
    </source>
</reference>
<evidence type="ECO:0000313" key="2">
    <source>
        <dbReference type="Proteomes" id="UP000199494"/>
    </source>
</evidence>
<keyword evidence="2" id="KW-1185">Reference proteome</keyword>
<dbReference type="RefSeq" id="WP_338061497.1">
    <property type="nucleotide sequence ID" value="NZ_CP016353.1"/>
</dbReference>
<organism evidence="1 2">
    <name type="scientific">Prauserella marina</name>
    <dbReference type="NCBI Taxonomy" id="530584"/>
    <lineage>
        <taxon>Bacteria</taxon>
        <taxon>Bacillati</taxon>
        <taxon>Actinomycetota</taxon>
        <taxon>Actinomycetes</taxon>
        <taxon>Pseudonocardiales</taxon>
        <taxon>Pseudonocardiaceae</taxon>
        <taxon>Prauserella</taxon>
    </lineage>
</organism>
<dbReference type="STRING" id="530584.SAMN05421630_112120"/>
<dbReference type="AlphaFoldDB" id="A0A1G6XJ51"/>
<name>A0A1G6XJ51_9PSEU</name>
<dbReference type="InterPro" id="IPR045770">
    <property type="entry name" value="DUF6223"/>
</dbReference>
<evidence type="ECO:0000313" key="1">
    <source>
        <dbReference type="EMBL" id="SDD78102.1"/>
    </source>
</evidence>
<dbReference type="Pfam" id="PF19733">
    <property type="entry name" value="DUF6223"/>
    <property type="match status" value="1"/>
</dbReference>
<accession>A0A1G6XJ51</accession>
<proteinExistence type="predicted"/>
<dbReference type="Proteomes" id="UP000199494">
    <property type="component" value="Unassembled WGS sequence"/>
</dbReference>
<dbReference type="EMBL" id="FMZE01000012">
    <property type="protein sequence ID" value="SDD78102.1"/>
    <property type="molecule type" value="Genomic_DNA"/>
</dbReference>
<gene>
    <name evidence="1" type="ORF">SAMN05421630_112120</name>
</gene>
<protein>
    <submittedName>
        <fullName evidence="1">Uncharacterized protein</fullName>
    </submittedName>
</protein>